<keyword evidence="4" id="KW-0479">Metal-binding</keyword>
<dbReference type="CDD" id="cd00887">
    <property type="entry name" value="MoeA"/>
    <property type="match status" value="1"/>
</dbReference>
<keyword evidence="4" id="KW-0500">Molybdenum</keyword>
<dbReference type="PANTHER" id="PTHR10192:SF5">
    <property type="entry name" value="GEPHYRIN"/>
    <property type="match status" value="1"/>
</dbReference>
<feature type="region of interest" description="Disordered" evidence="5">
    <location>
        <begin position="126"/>
        <end position="160"/>
    </location>
</feature>
<dbReference type="SUPFAM" id="SSF53218">
    <property type="entry name" value="Molybdenum cofactor biosynthesis proteins"/>
    <property type="match status" value="1"/>
</dbReference>
<comment type="cofactor">
    <cofactor evidence="4">
        <name>Mg(2+)</name>
        <dbReference type="ChEBI" id="CHEBI:18420"/>
    </cofactor>
</comment>
<dbReference type="STRING" id="595434.RISK_006578"/>
<dbReference type="UniPathway" id="UPA00344"/>
<proteinExistence type="inferred from homology"/>
<accession>A0A0J1B3U1</accession>
<dbReference type="GO" id="GO:0061599">
    <property type="term" value="F:molybdopterin molybdotransferase activity"/>
    <property type="evidence" value="ECO:0007669"/>
    <property type="project" value="UniProtKB-UniRule"/>
</dbReference>
<protein>
    <recommendedName>
        <fullName evidence="4">Molybdopterin molybdenumtransferase</fullName>
        <ecNumber evidence="4">2.10.1.1</ecNumber>
    </recommendedName>
</protein>
<dbReference type="InterPro" id="IPR036135">
    <property type="entry name" value="MoeA_linker/N_sf"/>
</dbReference>
<dbReference type="GO" id="GO:0005829">
    <property type="term" value="C:cytosol"/>
    <property type="evidence" value="ECO:0007669"/>
    <property type="project" value="TreeGrafter"/>
</dbReference>
<comment type="caution">
    <text evidence="7">The sequence shown here is derived from an EMBL/GenBank/DDBJ whole genome shotgun (WGS) entry which is preliminary data.</text>
</comment>
<evidence type="ECO:0000256" key="3">
    <source>
        <dbReference type="ARBA" id="ARBA00047317"/>
    </source>
</evidence>
<dbReference type="OrthoDB" id="9804758at2"/>
<dbReference type="PATRIC" id="fig|595434.4.peg.6258"/>
<sequence>MNAASPFAFDSPDQAIQALSQRITATDIESVDFGSSLASLQSIHRRILAEPILADRDSPAANVSAMDGYAIYESDLKRDGVIEVTGESVPGSPPPSRSDSGVIRIFTGAIVPEGCDRVIQREHTEELAGTSADDSNSRGPNSRGQIRWTERARSIPPGANIRCQGENLTAGSVAIPAGLELTSPRLAALTNFGVHQLQVHRPVRVAVLTTGDELASASSKNETPLPPWKIRNSNASALIGLLANQPWIDCVSPMHAVDKPSVLRASVLQAIEHHDVVLMTGGVSMGDYDYVPRILQEVGAEIVFHKLPLRPGKPILGAIQSSPTGATLILGLPGNPVSATMGARRFAMPLIRKFAGLRDWAECPPHVMLDEVGDKTLPLHWMRGVRMIQPGVAELVLGKGSGDLATLALTDGFIEMPPHANAPGPWPYFAW</sequence>
<keyword evidence="4" id="KW-0808">Transferase</keyword>
<dbReference type="EC" id="2.10.1.1" evidence="4"/>
<comment type="catalytic activity">
    <reaction evidence="3">
        <text>adenylyl-molybdopterin + molybdate = Mo-molybdopterin + AMP + H(+)</text>
        <dbReference type="Rhea" id="RHEA:35047"/>
        <dbReference type="ChEBI" id="CHEBI:15378"/>
        <dbReference type="ChEBI" id="CHEBI:36264"/>
        <dbReference type="ChEBI" id="CHEBI:62727"/>
        <dbReference type="ChEBI" id="CHEBI:71302"/>
        <dbReference type="ChEBI" id="CHEBI:456215"/>
        <dbReference type="EC" id="2.10.1.1"/>
    </reaction>
</comment>
<evidence type="ECO:0000313" key="7">
    <source>
        <dbReference type="EMBL" id="KLU01422.1"/>
    </source>
</evidence>
<feature type="compositionally biased region" description="Polar residues" evidence="5">
    <location>
        <begin position="132"/>
        <end position="144"/>
    </location>
</feature>
<evidence type="ECO:0000256" key="1">
    <source>
        <dbReference type="ARBA" id="ARBA00002901"/>
    </source>
</evidence>
<dbReference type="SUPFAM" id="SSF63882">
    <property type="entry name" value="MoeA N-terminal region -like"/>
    <property type="match status" value="1"/>
</dbReference>
<evidence type="ECO:0000256" key="4">
    <source>
        <dbReference type="RuleBase" id="RU365090"/>
    </source>
</evidence>
<name>A0A0J1B3U1_RHOIS</name>
<dbReference type="InterPro" id="IPR038987">
    <property type="entry name" value="MoeA-like"/>
</dbReference>
<feature type="domain" description="MoaB/Mog" evidence="6">
    <location>
        <begin position="206"/>
        <end position="353"/>
    </location>
</feature>
<dbReference type="InterPro" id="IPR036425">
    <property type="entry name" value="MoaB/Mog-like_dom_sf"/>
</dbReference>
<evidence type="ECO:0000256" key="2">
    <source>
        <dbReference type="ARBA" id="ARBA00010763"/>
    </source>
</evidence>
<comment type="function">
    <text evidence="1 4">Catalyzes the insertion of molybdate into adenylated molybdopterin with the concomitant release of AMP.</text>
</comment>
<dbReference type="Gene3D" id="3.40.980.10">
    <property type="entry name" value="MoaB/Mog-like domain"/>
    <property type="match status" value="1"/>
</dbReference>
<evidence type="ECO:0000256" key="5">
    <source>
        <dbReference type="SAM" id="MobiDB-lite"/>
    </source>
</evidence>
<dbReference type="InterPro" id="IPR036688">
    <property type="entry name" value="MoeA_C_domain_IV_sf"/>
</dbReference>
<dbReference type="Proteomes" id="UP000036367">
    <property type="component" value="Unassembled WGS sequence"/>
</dbReference>
<comment type="pathway">
    <text evidence="4">Cofactor biosynthesis; molybdopterin biosynthesis.</text>
</comment>
<dbReference type="Pfam" id="PF00994">
    <property type="entry name" value="MoCF_biosynth"/>
    <property type="match status" value="1"/>
</dbReference>
<dbReference type="GO" id="GO:0046872">
    <property type="term" value="F:metal ion binding"/>
    <property type="evidence" value="ECO:0007669"/>
    <property type="project" value="UniProtKB-UniRule"/>
</dbReference>
<evidence type="ECO:0000259" key="6">
    <source>
        <dbReference type="SMART" id="SM00852"/>
    </source>
</evidence>
<dbReference type="PANTHER" id="PTHR10192">
    <property type="entry name" value="MOLYBDOPTERIN BIOSYNTHESIS PROTEIN"/>
    <property type="match status" value="1"/>
</dbReference>
<dbReference type="EMBL" id="LECT01000054">
    <property type="protein sequence ID" value="KLU01422.1"/>
    <property type="molecule type" value="Genomic_DNA"/>
</dbReference>
<dbReference type="Gene3D" id="3.90.105.10">
    <property type="entry name" value="Molybdopterin biosynthesis moea protein, domain 2"/>
    <property type="match status" value="1"/>
</dbReference>
<keyword evidence="8" id="KW-1185">Reference proteome</keyword>
<evidence type="ECO:0000313" key="8">
    <source>
        <dbReference type="Proteomes" id="UP000036367"/>
    </source>
</evidence>
<dbReference type="Gene3D" id="2.170.190.11">
    <property type="entry name" value="Molybdopterin biosynthesis moea protein, domain 3"/>
    <property type="match status" value="1"/>
</dbReference>
<gene>
    <name evidence="7" type="ORF">RISK_006578</name>
</gene>
<dbReference type="AlphaFoldDB" id="A0A0J1B3U1"/>
<reference evidence="7" key="1">
    <citation type="submission" date="2015-05" db="EMBL/GenBank/DDBJ databases">
        <title>Permanent draft genome of Rhodopirellula islandicus K833.</title>
        <authorList>
            <person name="Kizina J."/>
            <person name="Richter M."/>
            <person name="Glockner F.O."/>
            <person name="Harder J."/>
        </authorList>
    </citation>
    <scope>NUCLEOTIDE SEQUENCE [LARGE SCALE GENOMIC DNA]</scope>
    <source>
        <strain evidence="7">K833</strain>
    </source>
</reference>
<dbReference type="GO" id="GO:0006777">
    <property type="term" value="P:Mo-molybdopterin cofactor biosynthetic process"/>
    <property type="evidence" value="ECO:0007669"/>
    <property type="project" value="UniProtKB-UniRule"/>
</dbReference>
<dbReference type="SMART" id="SM00852">
    <property type="entry name" value="MoCF_biosynth"/>
    <property type="match status" value="1"/>
</dbReference>
<keyword evidence="4" id="KW-0501">Molybdenum cofactor biosynthesis</keyword>
<dbReference type="RefSeq" id="WP_047817358.1">
    <property type="nucleotide sequence ID" value="NZ_LECT01000054.1"/>
</dbReference>
<comment type="similarity">
    <text evidence="2 4">Belongs to the MoeA family.</text>
</comment>
<keyword evidence="4" id="KW-0460">Magnesium</keyword>
<dbReference type="InterPro" id="IPR005110">
    <property type="entry name" value="MoeA_linker/N"/>
</dbReference>
<dbReference type="Pfam" id="PF03453">
    <property type="entry name" value="MoeA_N"/>
    <property type="match status" value="1"/>
</dbReference>
<organism evidence="7 8">
    <name type="scientific">Rhodopirellula islandica</name>
    <dbReference type="NCBI Taxonomy" id="595434"/>
    <lineage>
        <taxon>Bacteria</taxon>
        <taxon>Pseudomonadati</taxon>
        <taxon>Planctomycetota</taxon>
        <taxon>Planctomycetia</taxon>
        <taxon>Pirellulales</taxon>
        <taxon>Pirellulaceae</taxon>
        <taxon>Rhodopirellula</taxon>
    </lineage>
</organism>
<dbReference type="InterPro" id="IPR001453">
    <property type="entry name" value="MoaB/Mog_dom"/>
</dbReference>
<dbReference type="Gene3D" id="2.40.340.10">
    <property type="entry name" value="MoeA, C-terminal, domain IV"/>
    <property type="match status" value="1"/>
</dbReference>